<gene>
    <name evidence="2" type="ORF">GA542_04220</name>
</gene>
<evidence type="ECO:0000313" key="3">
    <source>
        <dbReference type="Proteomes" id="UP000470926"/>
    </source>
</evidence>
<evidence type="ECO:0000313" key="2">
    <source>
        <dbReference type="EMBL" id="KAB6030084.1"/>
    </source>
</evidence>
<dbReference type="RefSeq" id="WP_151913032.1">
    <property type="nucleotide sequence ID" value="NZ_CP097281.1"/>
</dbReference>
<name>A0A6I0VFF8_BIFAD</name>
<feature type="compositionally biased region" description="Basic and acidic residues" evidence="1">
    <location>
        <begin position="56"/>
        <end position="66"/>
    </location>
</feature>
<proteinExistence type="predicted"/>
<dbReference type="EMBL" id="WDFR01000002">
    <property type="protein sequence ID" value="KAB6030084.1"/>
    <property type="molecule type" value="Genomic_DNA"/>
</dbReference>
<organism evidence="2 3">
    <name type="scientific">Bifidobacterium adolescentis</name>
    <dbReference type="NCBI Taxonomy" id="1680"/>
    <lineage>
        <taxon>Bacteria</taxon>
        <taxon>Bacillati</taxon>
        <taxon>Actinomycetota</taxon>
        <taxon>Actinomycetes</taxon>
        <taxon>Bifidobacteriales</taxon>
        <taxon>Bifidobacteriaceae</taxon>
        <taxon>Bifidobacterium</taxon>
    </lineage>
</organism>
<feature type="region of interest" description="Disordered" evidence="1">
    <location>
        <begin position="1"/>
        <end position="100"/>
    </location>
</feature>
<sequence>MFARERKSTFRTKTMIGENEHREERIQERKTKTKKDRRKTIQEETRKKTTTKKKKEPQPRQKDRRNQNRPQNKNYKHKKETTGVLHPASRLTPGNGGIPPFLRVILINVRVLTRYR</sequence>
<comment type="caution">
    <text evidence="2">The sequence shown here is derived from an EMBL/GenBank/DDBJ whole genome shotgun (WGS) entry which is preliminary data.</text>
</comment>
<accession>A0A6I0VFF8</accession>
<dbReference type="AlphaFoldDB" id="A0A6I0VFF8"/>
<feature type="compositionally biased region" description="Basic and acidic residues" evidence="1">
    <location>
        <begin position="18"/>
        <end position="30"/>
    </location>
</feature>
<reference evidence="2 3" key="1">
    <citation type="journal article" date="2019" name="Nat. Med.">
        <title>A library of human gut bacterial isolates paired with longitudinal multiomics data enables mechanistic microbiome research.</title>
        <authorList>
            <person name="Poyet M."/>
            <person name="Groussin M."/>
            <person name="Gibbons S.M."/>
            <person name="Avila-Pacheco J."/>
            <person name="Jiang X."/>
            <person name="Kearney S.M."/>
            <person name="Perrotta A.R."/>
            <person name="Berdy B."/>
            <person name="Zhao S."/>
            <person name="Lieberman T.D."/>
            <person name="Swanson P.K."/>
            <person name="Smith M."/>
            <person name="Roesemann S."/>
            <person name="Alexander J.E."/>
            <person name="Rich S.A."/>
            <person name="Livny J."/>
            <person name="Vlamakis H."/>
            <person name="Clish C."/>
            <person name="Bullock K."/>
            <person name="Deik A."/>
            <person name="Scott J."/>
            <person name="Pierce K.A."/>
            <person name="Xavier R.J."/>
            <person name="Alm E.J."/>
        </authorList>
    </citation>
    <scope>NUCLEOTIDE SEQUENCE [LARGE SCALE GENOMIC DNA]</scope>
    <source>
        <strain evidence="2 3">BIOML-A26</strain>
    </source>
</reference>
<protein>
    <submittedName>
        <fullName evidence="2">Uncharacterized protein</fullName>
    </submittedName>
</protein>
<evidence type="ECO:0000256" key="1">
    <source>
        <dbReference type="SAM" id="MobiDB-lite"/>
    </source>
</evidence>
<dbReference type="Proteomes" id="UP000470926">
    <property type="component" value="Unassembled WGS sequence"/>
</dbReference>